<proteinExistence type="predicted"/>
<dbReference type="Proteomes" id="UP001214854">
    <property type="component" value="Unassembled WGS sequence"/>
</dbReference>
<keyword evidence="1" id="KW-1133">Transmembrane helix</keyword>
<accession>A0ABT5HV62</accession>
<dbReference type="EMBL" id="JAQQKX010000009">
    <property type="protein sequence ID" value="MDC7683939.1"/>
    <property type="molecule type" value="Genomic_DNA"/>
</dbReference>
<feature type="transmembrane region" description="Helical" evidence="1">
    <location>
        <begin position="7"/>
        <end position="26"/>
    </location>
</feature>
<evidence type="ECO:0000313" key="3">
    <source>
        <dbReference type="Proteomes" id="UP001214854"/>
    </source>
</evidence>
<protein>
    <recommendedName>
        <fullName evidence="4">DUF4386 domain-containing protein</fullName>
    </recommendedName>
</protein>
<name>A0ABT5HV62_9CAUL</name>
<organism evidence="2 3">
    <name type="scientific">Asticcacaulis aquaticus</name>
    <dbReference type="NCBI Taxonomy" id="2984212"/>
    <lineage>
        <taxon>Bacteria</taxon>
        <taxon>Pseudomonadati</taxon>
        <taxon>Pseudomonadota</taxon>
        <taxon>Alphaproteobacteria</taxon>
        <taxon>Caulobacterales</taxon>
        <taxon>Caulobacteraceae</taxon>
        <taxon>Asticcacaulis</taxon>
    </lineage>
</organism>
<comment type="caution">
    <text evidence="2">The sequence shown here is derived from an EMBL/GenBank/DDBJ whole genome shotgun (WGS) entry which is preliminary data.</text>
</comment>
<sequence>MNRWFNALIALFSVTYFGNILLVLLFSPSFPIGSAGGYDLALSQIFAENGDDYSAAFSSLYWTVYYVSVTLLIGGLIFLGLRKAIGIWLFIAFICLDVLVFYWMNTNTVMVAHKVLTISGVVTYPLQGAIIALYFACKKQLGFIRNSPESSF</sequence>
<evidence type="ECO:0000256" key="1">
    <source>
        <dbReference type="SAM" id="Phobius"/>
    </source>
</evidence>
<gene>
    <name evidence="2" type="ORF">PQU92_11680</name>
</gene>
<feature type="transmembrane region" description="Helical" evidence="1">
    <location>
        <begin position="60"/>
        <end position="79"/>
    </location>
</feature>
<evidence type="ECO:0008006" key="4">
    <source>
        <dbReference type="Google" id="ProtNLM"/>
    </source>
</evidence>
<reference evidence="2 3" key="1">
    <citation type="submission" date="2023-01" db="EMBL/GenBank/DDBJ databases">
        <title>Novel species of the genus Asticcacaulis isolated from rivers.</title>
        <authorList>
            <person name="Lu H."/>
        </authorList>
    </citation>
    <scope>NUCLEOTIDE SEQUENCE [LARGE SCALE GENOMIC DNA]</scope>
    <source>
        <strain evidence="2 3">BYS171W</strain>
    </source>
</reference>
<evidence type="ECO:0000313" key="2">
    <source>
        <dbReference type="EMBL" id="MDC7683939.1"/>
    </source>
</evidence>
<feature type="transmembrane region" description="Helical" evidence="1">
    <location>
        <begin position="116"/>
        <end position="137"/>
    </location>
</feature>
<keyword evidence="1" id="KW-0812">Transmembrane</keyword>
<dbReference type="RefSeq" id="WP_272748400.1">
    <property type="nucleotide sequence ID" value="NZ_JAQQKX010000009.1"/>
</dbReference>
<keyword evidence="1" id="KW-0472">Membrane</keyword>
<keyword evidence="3" id="KW-1185">Reference proteome</keyword>
<feature type="transmembrane region" description="Helical" evidence="1">
    <location>
        <begin position="86"/>
        <end position="104"/>
    </location>
</feature>